<dbReference type="AlphaFoldDB" id="A0A423KSP0"/>
<evidence type="ECO:0000313" key="3">
    <source>
        <dbReference type="EMBL" id="RON58729.1"/>
    </source>
</evidence>
<dbReference type="GO" id="GO:0008930">
    <property type="term" value="F:methylthioadenosine nucleosidase activity"/>
    <property type="evidence" value="ECO:0007669"/>
    <property type="project" value="TreeGrafter"/>
</dbReference>
<dbReference type="GO" id="GO:0008782">
    <property type="term" value="F:adenosylhomocysteine nucleosidase activity"/>
    <property type="evidence" value="ECO:0007669"/>
    <property type="project" value="TreeGrafter"/>
</dbReference>
<feature type="domain" description="Nucleoside phosphorylase" evidence="1">
    <location>
        <begin position="248"/>
        <end position="503"/>
    </location>
</feature>
<dbReference type="GO" id="GO:0009116">
    <property type="term" value="P:nucleoside metabolic process"/>
    <property type="evidence" value="ECO:0007669"/>
    <property type="project" value="InterPro"/>
</dbReference>
<gene>
    <name evidence="3" type="ORF">BK665_02000</name>
</gene>
<dbReference type="SUPFAM" id="SSF53167">
    <property type="entry name" value="Purine and uridine phosphorylases"/>
    <property type="match status" value="1"/>
</dbReference>
<dbReference type="Proteomes" id="UP000283627">
    <property type="component" value="Unassembled WGS sequence"/>
</dbReference>
<protein>
    <submittedName>
        <fullName evidence="3">Phosphorylase</fullName>
    </submittedName>
</protein>
<reference evidence="3 4" key="1">
    <citation type="submission" date="2016-10" db="EMBL/GenBank/DDBJ databases">
        <title>Comparative genome analysis of multiple Pseudomonas spp. focuses on biocontrol and plant growth promoting traits.</title>
        <authorList>
            <person name="Tao X.-Y."/>
            <person name="Taylor C.G."/>
        </authorList>
    </citation>
    <scope>NUCLEOTIDE SEQUENCE [LARGE SCALE GENOMIC DNA]</scope>
    <source>
        <strain evidence="3 4">39A2</strain>
    </source>
</reference>
<dbReference type="Gene3D" id="3.40.50.1580">
    <property type="entry name" value="Nucleoside phosphorylase domain"/>
    <property type="match status" value="1"/>
</dbReference>
<evidence type="ECO:0000313" key="4">
    <source>
        <dbReference type="Proteomes" id="UP000283627"/>
    </source>
</evidence>
<dbReference type="PANTHER" id="PTHR46832">
    <property type="entry name" value="5'-METHYLTHIOADENOSINE/S-ADENOSYLHOMOCYSTEINE NUCLEOSIDASE"/>
    <property type="match status" value="1"/>
</dbReference>
<dbReference type="InterPro" id="IPR035994">
    <property type="entry name" value="Nucleoside_phosphorylase_sf"/>
</dbReference>
<dbReference type="InterPro" id="IPR000845">
    <property type="entry name" value="Nucleoside_phosphorylase_d"/>
</dbReference>
<dbReference type="OrthoDB" id="9792278at2"/>
<dbReference type="InterPro" id="IPR041327">
    <property type="entry name" value="Cap17-like_N"/>
</dbReference>
<dbReference type="Pfam" id="PF01048">
    <property type="entry name" value="PNP_UDP_1"/>
    <property type="match status" value="1"/>
</dbReference>
<proteinExistence type="predicted"/>
<feature type="domain" description="ATP nucleosidase Cap17-like N-terminal" evidence="2">
    <location>
        <begin position="7"/>
        <end position="232"/>
    </location>
</feature>
<accession>A0A423KSP0</accession>
<dbReference type="GO" id="GO:0005829">
    <property type="term" value="C:cytosol"/>
    <property type="evidence" value="ECO:0007669"/>
    <property type="project" value="TreeGrafter"/>
</dbReference>
<dbReference type="EMBL" id="MOBP01000001">
    <property type="protein sequence ID" value="RON58729.1"/>
    <property type="molecule type" value="Genomic_DNA"/>
</dbReference>
<organism evidence="3 4">
    <name type="scientific">Pseudomonas frederiksbergensis</name>
    <dbReference type="NCBI Taxonomy" id="104087"/>
    <lineage>
        <taxon>Bacteria</taxon>
        <taxon>Pseudomonadati</taxon>
        <taxon>Pseudomonadota</taxon>
        <taxon>Gammaproteobacteria</taxon>
        <taxon>Pseudomonadales</taxon>
        <taxon>Pseudomonadaceae</taxon>
        <taxon>Pseudomonas</taxon>
    </lineage>
</organism>
<dbReference type="RefSeq" id="WP_123402633.1">
    <property type="nucleotide sequence ID" value="NZ_MOBP01000001.1"/>
</dbReference>
<evidence type="ECO:0000259" key="1">
    <source>
        <dbReference type="Pfam" id="PF01048"/>
    </source>
</evidence>
<dbReference type="PANTHER" id="PTHR46832:SF1">
    <property type="entry name" value="5'-METHYLTHIOADENOSINE_S-ADENOSYLHOMOCYSTEINE NUCLEOSIDASE"/>
    <property type="match status" value="1"/>
</dbReference>
<evidence type="ECO:0000259" key="2">
    <source>
        <dbReference type="Pfam" id="PF18178"/>
    </source>
</evidence>
<dbReference type="Pfam" id="PF18178">
    <property type="entry name" value="Cap17-like_N"/>
    <property type="match status" value="1"/>
</dbReference>
<comment type="caution">
    <text evidence="3">The sequence shown here is derived from an EMBL/GenBank/DDBJ whole genome shotgun (WGS) entry which is preliminary data.</text>
</comment>
<sequence>MNAPLALANSWILLAGSISTATDNTQIDKAHEFVDAFVKEALAGGGGFVAYFAAEPVNADNKPLLFDWTVAQAINQVFPGEHEKPRLKVVASHERLKTKASREQRDLLNGMIARGVAELVPMDEEIVTGGNVGDEQVAHATLMVVLGGGKGVVDRARKMIKKSAPVLPLDLELGANSEDGEGALGVLRSFRTTPLNYMPFSGNTVVKRLPSLSLQEPVLPISDIAKRIVNIFFEEEQARISALPPDVLVLTALPIELAAAKQALGIAEDAVAITTTSGLHTWKAPVIRRDGGVASCMVACFANAGNVDAAVVTATLLTEFSPDNVVMMGIAAGIRKKCALGEVVIAERIVAYGGQAVLANGVIEPRPEMTRLAFRVRQDLASYLSNPAGLTARLTPIYERMDIVLPASTKGTKVAQGVVPKSATVASGEWLIRDPEKFLQLRELHGKIEVAEMEGAGVFAACEAHNKPVLMIRGISDFGDSKKDSRFHHWASQAAAAVTVDYIACGLSLNS</sequence>
<name>A0A423KSP0_9PSED</name>
<dbReference type="GO" id="GO:0019284">
    <property type="term" value="P:L-methionine salvage from S-adenosylmethionine"/>
    <property type="evidence" value="ECO:0007669"/>
    <property type="project" value="TreeGrafter"/>
</dbReference>